<comment type="similarity">
    <text evidence="2 5">Belongs to the RecX family.</text>
</comment>
<dbReference type="InterPro" id="IPR053925">
    <property type="entry name" value="RecX_HTH_3rd"/>
</dbReference>
<feature type="domain" description="RecX third three-helical" evidence="7">
    <location>
        <begin position="156"/>
        <end position="203"/>
    </location>
</feature>
<comment type="subcellular location">
    <subcellularLocation>
        <location evidence="1 5">Cytoplasm</location>
    </subcellularLocation>
</comment>
<dbReference type="GO" id="GO:0006282">
    <property type="term" value="P:regulation of DNA repair"/>
    <property type="evidence" value="ECO:0007669"/>
    <property type="project" value="UniProtKB-UniRule"/>
</dbReference>
<evidence type="ECO:0000256" key="4">
    <source>
        <dbReference type="ARBA" id="ARBA00022490"/>
    </source>
</evidence>
<evidence type="ECO:0000256" key="2">
    <source>
        <dbReference type="ARBA" id="ARBA00009695"/>
    </source>
</evidence>
<dbReference type="Pfam" id="PF02631">
    <property type="entry name" value="RecX_HTH2"/>
    <property type="match status" value="1"/>
</dbReference>
<dbReference type="Pfam" id="PF21982">
    <property type="entry name" value="RecX_HTH1"/>
    <property type="match status" value="1"/>
</dbReference>
<dbReference type="AlphaFoldDB" id="A0AA45WRW9"/>
<organism evidence="9 10">
    <name type="scientific">Laceyella tengchongensis</name>
    <dbReference type="NCBI Taxonomy" id="574699"/>
    <lineage>
        <taxon>Bacteria</taxon>
        <taxon>Bacillati</taxon>
        <taxon>Bacillota</taxon>
        <taxon>Bacilli</taxon>
        <taxon>Bacillales</taxon>
        <taxon>Thermoactinomycetaceae</taxon>
        <taxon>Laceyella</taxon>
    </lineage>
</organism>
<sequence length="217" mass="25686">MTNYITRIEKCSKQAKRYRIFVDGTEVCSVHEDVLVKFHLYKGMEMEPSQLEELLQAEEYNKVKQAVMRYLSYKPRTVYEVKQHLKEKGYEAALGEQAIKEMEAQGFLDDRQYAKSWVAERHRHKGYGTLRLRQELTKKGVASSHIDEALAEMDEEEQRQLAMKIAERRYLRICGEPWPTIERRLGQYLLRQGYPVSLVYEILREFRDRDEAEKGNG</sequence>
<evidence type="ECO:0000313" key="10">
    <source>
        <dbReference type="Proteomes" id="UP001157946"/>
    </source>
</evidence>
<feature type="domain" description="RecX first three-helical" evidence="8">
    <location>
        <begin position="64"/>
        <end position="101"/>
    </location>
</feature>
<dbReference type="EMBL" id="FXTU01000010">
    <property type="protein sequence ID" value="SMP33881.1"/>
    <property type="molecule type" value="Genomic_DNA"/>
</dbReference>
<evidence type="ECO:0000256" key="5">
    <source>
        <dbReference type="HAMAP-Rule" id="MF_01114"/>
    </source>
</evidence>
<dbReference type="InterPro" id="IPR053926">
    <property type="entry name" value="RecX_HTH_1st"/>
</dbReference>
<keyword evidence="4 5" id="KW-0963">Cytoplasm</keyword>
<dbReference type="InterPro" id="IPR053924">
    <property type="entry name" value="RecX_HTH_2nd"/>
</dbReference>
<name>A0AA45WRW9_9BACL</name>
<dbReference type="Gene3D" id="1.10.10.10">
    <property type="entry name" value="Winged helix-like DNA-binding domain superfamily/Winged helix DNA-binding domain"/>
    <property type="match status" value="3"/>
</dbReference>
<keyword evidence="10" id="KW-1185">Reference proteome</keyword>
<dbReference type="HAMAP" id="MF_01114">
    <property type="entry name" value="RecX"/>
    <property type="match status" value="1"/>
</dbReference>
<comment type="caution">
    <text evidence="9">The sequence shown here is derived from an EMBL/GenBank/DDBJ whole genome shotgun (WGS) entry which is preliminary data.</text>
</comment>
<protein>
    <recommendedName>
        <fullName evidence="3 5">Regulatory protein RecX</fullName>
    </recommendedName>
</protein>
<gene>
    <name evidence="5" type="primary">recX</name>
    <name evidence="9" type="ORF">SAMN06265361_11032</name>
</gene>
<dbReference type="PANTHER" id="PTHR33602:SF1">
    <property type="entry name" value="REGULATORY PROTEIN RECX FAMILY PROTEIN"/>
    <property type="match status" value="1"/>
</dbReference>
<evidence type="ECO:0000259" key="6">
    <source>
        <dbReference type="Pfam" id="PF02631"/>
    </source>
</evidence>
<dbReference type="Pfam" id="PF21981">
    <property type="entry name" value="RecX_HTH3"/>
    <property type="match status" value="1"/>
</dbReference>
<evidence type="ECO:0000256" key="1">
    <source>
        <dbReference type="ARBA" id="ARBA00004496"/>
    </source>
</evidence>
<dbReference type="RefSeq" id="WP_022737607.1">
    <property type="nucleotide sequence ID" value="NZ_FXTU01000010.1"/>
</dbReference>
<evidence type="ECO:0000259" key="7">
    <source>
        <dbReference type="Pfam" id="PF21981"/>
    </source>
</evidence>
<reference evidence="9" key="1">
    <citation type="submission" date="2017-05" db="EMBL/GenBank/DDBJ databases">
        <authorList>
            <person name="Varghese N."/>
            <person name="Submissions S."/>
        </authorList>
    </citation>
    <scope>NUCLEOTIDE SEQUENCE</scope>
    <source>
        <strain evidence="9">DSM 45262</strain>
    </source>
</reference>
<evidence type="ECO:0000313" key="9">
    <source>
        <dbReference type="EMBL" id="SMP33881.1"/>
    </source>
</evidence>
<evidence type="ECO:0000259" key="8">
    <source>
        <dbReference type="Pfam" id="PF21982"/>
    </source>
</evidence>
<dbReference type="GO" id="GO:0005737">
    <property type="term" value="C:cytoplasm"/>
    <property type="evidence" value="ECO:0007669"/>
    <property type="project" value="UniProtKB-SubCell"/>
</dbReference>
<comment type="function">
    <text evidence="5">Modulates RecA activity.</text>
</comment>
<evidence type="ECO:0000256" key="3">
    <source>
        <dbReference type="ARBA" id="ARBA00018111"/>
    </source>
</evidence>
<accession>A0AA45WRW9</accession>
<feature type="domain" description="RecX second three-helical" evidence="6">
    <location>
        <begin position="109"/>
        <end position="150"/>
    </location>
</feature>
<dbReference type="InterPro" id="IPR036388">
    <property type="entry name" value="WH-like_DNA-bd_sf"/>
</dbReference>
<dbReference type="PANTHER" id="PTHR33602">
    <property type="entry name" value="REGULATORY PROTEIN RECX FAMILY PROTEIN"/>
    <property type="match status" value="1"/>
</dbReference>
<dbReference type="Proteomes" id="UP001157946">
    <property type="component" value="Unassembled WGS sequence"/>
</dbReference>
<proteinExistence type="inferred from homology"/>
<dbReference type="InterPro" id="IPR003783">
    <property type="entry name" value="Regulatory_RecX"/>
</dbReference>